<keyword evidence="1" id="KW-0479">Metal-binding</keyword>
<accession>A0A8S1RI35</accession>
<dbReference type="InterPro" id="IPR051834">
    <property type="entry name" value="RING_finger_E3_ligase"/>
</dbReference>
<dbReference type="GO" id="GO:0006511">
    <property type="term" value="P:ubiquitin-dependent protein catabolic process"/>
    <property type="evidence" value="ECO:0007669"/>
    <property type="project" value="TreeGrafter"/>
</dbReference>
<evidence type="ECO:0000313" key="7">
    <source>
        <dbReference type="Proteomes" id="UP000692954"/>
    </source>
</evidence>
<dbReference type="AlphaFoldDB" id="A0A8S1RI35"/>
<name>A0A8S1RI35_9CILI</name>
<dbReference type="PANTHER" id="PTHR45931:SF3">
    <property type="entry name" value="RING ZINC FINGER-CONTAINING PROTEIN"/>
    <property type="match status" value="1"/>
</dbReference>
<keyword evidence="7" id="KW-1185">Reference proteome</keyword>
<keyword evidence="3" id="KW-0862">Zinc</keyword>
<evidence type="ECO:0000256" key="3">
    <source>
        <dbReference type="ARBA" id="ARBA00022833"/>
    </source>
</evidence>
<proteinExistence type="predicted"/>
<gene>
    <name evidence="6" type="ORF">PSON_ATCC_30995.1.T1810073</name>
</gene>
<keyword evidence="2 4" id="KW-0863">Zinc-finger</keyword>
<dbReference type="GO" id="GO:0061630">
    <property type="term" value="F:ubiquitin protein ligase activity"/>
    <property type="evidence" value="ECO:0007669"/>
    <property type="project" value="TreeGrafter"/>
</dbReference>
<dbReference type="PROSITE" id="PS50089">
    <property type="entry name" value="ZF_RING_2"/>
    <property type="match status" value="1"/>
</dbReference>
<evidence type="ECO:0000259" key="5">
    <source>
        <dbReference type="PROSITE" id="PS50089"/>
    </source>
</evidence>
<dbReference type="PANTHER" id="PTHR45931">
    <property type="entry name" value="SI:CH211-59O9.10"/>
    <property type="match status" value="1"/>
</dbReference>
<dbReference type="Proteomes" id="UP000692954">
    <property type="component" value="Unassembled WGS sequence"/>
</dbReference>
<dbReference type="Pfam" id="PF13639">
    <property type="entry name" value="zf-RING_2"/>
    <property type="match status" value="1"/>
</dbReference>
<dbReference type="EMBL" id="CAJJDN010000181">
    <property type="protein sequence ID" value="CAD8127946.1"/>
    <property type="molecule type" value="Genomic_DNA"/>
</dbReference>
<dbReference type="GO" id="GO:0005634">
    <property type="term" value="C:nucleus"/>
    <property type="evidence" value="ECO:0007669"/>
    <property type="project" value="TreeGrafter"/>
</dbReference>
<evidence type="ECO:0000313" key="6">
    <source>
        <dbReference type="EMBL" id="CAD8127946.1"/>
    </source>
</evidence>
<organism evidence="6 7">
    <name type="scientific">Paramecium sonneborni</name>
    <dbReference type="NCBI Taxonomy" id="65129"/>
    <lineage>
        <taxon>Eukaryota</taxon>
        <taxon>Sar</taxon>
        <taxon>Alveolata</taxon>
        <taxon>Ciliophora</taxon>
        <taxon>Intramacronucleata</taxon>
        <taxon>Oligohymenophorea</taxon>
        <taxon>Peniculida</taxon>
        <taxon>Parameciidae</taxon>
        <taxon>Paramecium</taxon>
    </lineage>
</organism>
<reference evidence="6" key="1">
    <citation type="submission" date="2021-01" db="EMBL/GenBank/DDBJ databases">
        <authorList>
            <consortium name="Genoscope - CEA"/>
            <person name="William W."/>
        </authorList>
    </citation>
    <scope>NUCLEOTIDE SEQUENCE</scope>
</reference>
<comment type="caution">
    <text evidence="6">The sequence shown here is derived from an EMBL/GenBank/DDBJ whole genome shotgun (WGS) entry which is preliminary data.</text>
</comment>
<protein>
    <recommendedName>
        <fullName evidence="5">RING-type domain-containing protein</fullName>
    </recommendedName>
</protein>
<evidence type="ECO:0000256" key="4">
    <source>
        <dbReference type="PROSITE-ProRule" id="PRU00175"/>
    </source>
</evidence>
<sequence length="156" mass="18745">MNQSLYQYQVAFKNYWCHLCQKETRSRLEGEQLNQEQFCQNCGCVLEQIITKQNHPKQYQIYQQPLRIQRVFYHIVFYNNDDNENENVGASEDQIKNMKRQTHQGEQEKTCYICQEDFKNGEQIAMMNCNHGFHEDCIGKWLRMNNSCPVCRCKQN</sequence>
<dbReference type="InterPro" id="IPR001841">
    <property type="entry name" value="Znf_RING"/>
</dbReference>
<evidence type="ECO:0000256" key="2">
    <source>
        <dbReference type="ARBA" id="ARBA00022771"/>
    </source>
</evidence>
<dbReference type="GO" id="GO:0008270">
    <property type="term" value="F:zinc ion binding"/>
    <property type="evidence" value="ECO:0007669"/>
    <property type="project" value="UniProtKB-KW"/>
</dbReference>
<dbReference type="CDD" id="cd16454">
    <property type="entry name" value="RING-H2_PA-TM-RING"/>
    <property type="match status" value="1"/>
</dbReference>
<dbReference type="OrthoDB" id="282196at2759"/>
<evidence type="ECO:0000256" key="1">
    <source>
        <dbReference type="ARBA" id="ARBA00022723"/>
    </source>
</evidence>
<dbReference type="SMART" id="SM00184">
    <property type="entry name" value="RING"/>
    <property type="match status" value="1"/>
</dbReference>
<feature type="domain" description="RING-type" evidence="5">
    <location>
        <begin position="111"/>
        <end position="152"/>
    </location>
</feature>